<keyword evidence="14" id="KW-1185">Reference proteome</keyword>
<dbReference type="InterPro" id="IPR037682">
    <property type="entry name" value="TonB_C"/>
</dbReference>
<dbReference type="Pfam" id="PF03544">
    <property type="entry name" value="TonB_C"/>
    <property type="match status" value="1"/>
</dbReference>
<dbReference type="PRINTS" id="PR01374">
    <property type="entry name" value="TONBPROTEIN"/>
</dbReference>
<evidence type="ECO:0000256" key="6">
    <source>
        <dbReference type="ARBA" id="ARBA00022692"/>
    </source>
</evidence>
<dbReference type="Proteomes" id="UP001620262">
    <property type="component" value="Unassembled WGS sequence"/>
</dbReference>
<evidence type="ECO:0000256" key="5">
    <source>
        <dbReference type="ARBA" id="ARBA00022519"/>
    </source>
</evidence>
<dbReference type="PANTHER" id="PTHR33446">
    <property type="entry name" value="PROTEIN TONB-RELATED"/>
    <property type="match status" value="1"/>
</dbReference>
<feature type="chain" id="PRO_5045617004" description="Protein TonB" evidence="11">
    <location>
        <begin position="21"/>
        <end position="360"/>
    </location>
</feature>
<accession>A0ABW8L2D4</accession>
<dbReference type="SUPFAM" id="SSF48452">
    <property type="entry name" value="TPR-like"/>
    <property type="match status" value="1"/>
</dbReference>
<comment type="caution">
    <text evidence="13">The sequence shown here is derived from an EMBL/GenBank/DDBJ whole genome shotgun (WGS) entry which is preliminary data.</text>
</comment>
<keyword evidence="8" id="KW-1133">Transmembrane helix</keyword>
<evidence type="ECO:0000256" key="11">
    <source>
        <dbReference type="SAM" id="SignalP"/>
    </source>
</evidence>
<evidence type="ECO:0000256" key="10">
    <source>
        <dbReference type="RuleBase" id="RU362123"/>
    </source>
</evidence>
<proteinExistence type="inferred from homology"/>
<feature type="domain" description="TonB C-terminal" evidence="12">
    <location>
        <begin position="269"/>
        <end position="360"/>
    </location>
</feature>
<dbReference type="Gene3D" id="3.30.1150.10">
    <property type="match status" value="1"/>
</dbReference>
<dbReference type="InterPro" id="IPR011990">
    <property type="entry name" value="TPR-like_helical_dom_sf"/>
</dbReference>
<evidence type="ECO:0000313" key="14">
    <source>
        <dbReference type="Proteomes" id="UP001620262"/>
    </source>
</evidence>
<comment type="similarity">
    <text evidence="2 10">Belongs to the TonB family.</text>
</comment>
<keyword evidence="7 10" id="KW-0653">Protein transport</keyword>
<dbReference type="RefSeq" id="WP_182757978.1">
    <property type="nucleotide sequence ID" value="NZ_JBJDOT010000038.1"/>
</dbReference>
<evidence type="ECO:0000256" key="4">
    <source>
        <dbReference type="ARBA" id="ARBA00022475"/>
    </source>
</evidence>
<reference evidence="13 14" key="1">
    <citation type="submission" date="2024-11" db="EMBL/GenBank/DDBJ databases">
        <title>The Natural Products Discovery Center: Release of the First 8490 Sequenced Strains for Exploring Actinobacteria Biosynthetic Diversity.</title>
        <authorList>
            <person name="Kalkreuter E."/>
            <person name="Kautsar S.A."/>
            <person name="Yang D."/>
            <person name="Bader C.D."/>
            <person name="Teijaro C.N."/>
            <person name="Fluegel L."/>
            <person name="Davis C.M."/>
            <person name="Simpson J.R."/>
            <person name="Lauterbach L."/>
            <person name="Steele A.D."/>
            <person name="Gui C."/>
            <person name="Meng S."/>
            <person name="Li G."/>
            <person name="Viehrig K."/>
            <person name="Ye F."/>
            <person name="Su P."/>
            <person name="Kiefer A.F."/>
            <person name="Nichols A."/>
            <person name="Cepeda A.J."/>
            <person name="Yan W."/>
            <person name="Fan B."/>
            <person name="Jiang Y."/>
            <person name="Adhikari A."/>
            <person name="Zheng C.-J."/>
            <person name="Schuster L."/>
            <person name="Cowan T.M."/>
            <person name="Smanski M.J."/>
            <person name="Chevrette M.G."/>
            <person name="De Carvalho L.P.S."/>
            <person name="Shen B."/>
        </authorList>
    </citation>
    <scope>NUCLEOTIDE SEQUENCE [LARGE SCALE GENOMIC DNA]</scope>
    <source>
        <strain evidence="13 14">NPDC078403</strain>
    </source>
</reference>
<feature type="signal peptide" evidence="11">
    <location>
        <begin position="1"/>
        <end position="20"/>
    </location>
</feature>
<evidence type="ECO:0000259" key="12">
    <source>
        <dbReference type="PROSITE" id="PS52015"/>
    </source>
</evidence>
<evidence type="ECO:0000313" key="13">
    <source>
        <dbReference type="EMBL" id="MFK3866188.1"/>
    </source>
</evidence>
<dbReference type="Gene3D" id="1.25.40.10">
    <property type="entry name" value="Tetratricopeptide repeat domain"/>
    <property type="match status" value="1"/>
</dbReference>
<keyword evidence="3 10" id="KW-0813">Transport</keyword>
<evidence type="ECO:0000256" key="7">
    <source>
        <dbReference type="ARBA" id="ARBA00022927"/>
    </source>
</evidence>
<keyword evidence="6" id="KW-0812">Transmembrane</keyword>
<evidence type="ECO:0000256" key="8">
    <source>
        <dbReference type="ARBA" id="ARBA00022989"/>
    </source>
</evidence>
<evidence type="ECO:0000256" key="9">
    <source>
        <dbReference type="ARBA" id="ARBA00023136"/>
    </source>
</evidence>
<keyword evidence="9" id="KW-0472">Membrane</keyword>
<dbReference type="PANTHER" id="PTHR33446:SF14">
    <property type="entry name" value="PROTEIN TONB"/>
    <property type="match status" value="1"/>
</dbReference>
<protein>
    <recommendedName>
        <fullName evidence="10">Protein TonB</fullName>
    </recommendedName>
</protein>
<dbReference type="NCBIfam" id="TIGR01352">
    <property type="entry name" value="tonB_Cterm"/>
    <property type="match status" value="1"/>
</dbReference>
<dbReference type="InterPro" id="IPR051045">
    <property type="entry name" value="TonB-dependent_transducer"/>
</dbReference>
<dbReference type="PROSITE" id="PS52015">
    <property type="entry name" value="TONB_CTD"/>
    <property type="match status" value="1"/>
</dbReference>
<keyword evidence="4 10" id="KW-1003">Cell membrane</keyword>
<keyword evidence="5 10" id="KW-0997">Cell inner membrane</keyword>
<keyword evidence="11" id="KW-0732">Signal</keyword>
<evidence type="ECO:0000256" key="1">
    <source>
        <dbReference type="ARBA" id="ARBA00004383"/>
    </source>
</evidence>
<comment type="subcellular location">
    <subcellularLocation>
        <location evidence="1 10">Cell inner membrane</location>
        <topology evidence="1 10">Single-pass membrane protein</topology>
        <orientation evidence="1 10">Periplasmic side</orientation>
    </subcellularLocation>
</comment>
<keyword evidence="10" id="KW-0735">Signal-anchor</keyword>
<organism evidence="13 14">
    <name type="scientific">Pseudoalteromonas rhizosphaerae</name>
    <dbReference type="NCBI Taxonomy" id="2518973"/>
    <lineage>
        <taxon>Bacteria</taxon>
        <taxon>Pseudomonadati</taxon>
        <taxon>Pseudomonadota</taxon>
        <taxon>Gammaproteobacteria</taxon>
        <taxon>Alteromonadales</taxon>
        <taxon>Pseudoalteromonadaceae</taxon>
        <taxon>Pseudoalteromonas</taxon>
    </lineage>
</organism>
<sequence>MKASSLLLCLAIAYSGYSHADESIHSQFKIVYQQYLDSQQQGKGAEDKAEQAYLLGKQIYGDKSDNTANLAINYANELHQYPAENKQKRFTLFEQAYTILAANHPASSIELIDALLGMATNTDSVNRADALYKQVIEIAAVQKVPKLVADMKLAAAQGLAYGFQGKKYNQAKRYLLEADEFYSQNLPENSVERIKADFLVAAFAEGKRQYSKAIERLNRVVSVFDDALSFDHETELSAHSKLVHLYEKTGKSDEATKHCLAIAKMVPWQENQQQTPLYRQEPNYPDSKARFRQDGSVQMEFDVNTAGFVKNITIIKSEGGEAFEQEAIKAMEKWRYAPKFEDGKAVVAKAQVQLDFKIGR</sequence>
<comment type="function">
    <text evidence="10">Interacts with outer membrane receptor proteins that carry out high-affinity binding and energy dependent uptake into the periplasmic space of specific substrates. It could act to transduce energy from the cytoplasmic membrane to specific energy-requiring processes in the outer membrane, resulting in the release into the periplasm of ligands bound by these outer membrane proteins.</text>
</comment>
<dbReference type="InterPro" id="IPR006260">
    <property type="entry name" value="TonB/TolA_C"/>
</dbReference>
<dbReference type="EMBL" id="JBJDOT010000038">
    <property type="protein sequence ID" value="MFK3866188.1"/>
    <property type="molecule type" value="Genomic_DNA"/>
</dbReference>
<dbReference type="InterPro" id="IPR003538">
    <property type="entry name" value="TonB"/>
</dbReference>
<gene>
    <name evidence="13" type="ORF">ACI2JU_20265</name>
</gene>
<evidence type="ECO:0000256" key="3">
    <source>
        <dbReference type="ARBA" id="ARBA00022448"/>
    </source>
</evidence>
<evidence type="ECO:0000256" key="2">
    <source>
        <dbReference type="ARBA" id="ARBA00006555"/>
    </source>
</evidence>
<name>A0ABW8L2D4_9GAMM</name>
<dbReference type="SUPFAM" id="SSF74653">
    <property type="entry name" value="TolA/TonB C-terminal domain"/>
    <property type="match status" value="1"/>
</dbReference>